<accession>A0AAV2ZY69</accession>
<feature type="region of interest" description="Disordered" evidence="1">
    <location>
        <begin position="967"/>
        <end position="989"/>
    </location>
</feature>
<dbReference type="GO" id="GO:0000792">
    <property type="term" value="C:heterochromatin"/>
    <property type="evidence" value="ECO:0007669"/>
    <property type="project" value="TreeGrafter"/>
</dbReference>
<dbReference type="PANTHER" id="PTHR16207:SF1">
    <property type="entry name" value="PROTEIN TASOR"/>
    <property type="match status" value="1"/>
</dbReference>
<dbReference type="GO" id="GO:0005654">
    <property type="term" value="C:nucleoplasm"/>
    <property type="evidence" value="ECO:0007669"/>
    <property type="project" value="TreeGrafter"/>
</dbReference>
<gene>
    <name evidence="4" type="ORF">GDO54_016887</name>
</gene>
<dbReference type="Pfam" id="PF24630">
    <property type="entry name" value="PIN_TASOR"/>
    <property type="match status" value="1"/>
</dbReference>
<protein>
    <submittedName>
        <fullName evidence="4">Uncharacterized protein</fullName>
    </submittedName>
</protein>
<dbReference type="GO" id="GO:0097355">
    <property type="term" value="P:protein localization to heterochromatin"/>
    <property type="evidence" value="ECO:0007669"/>
    <property type="project" value="TreeGrafter"/>
</dbReference>
<feature type="region of interest" description="Disordered" evidence="1">
    <location>
        <begin position="44"/>
        <end position="91"/>
    </location>
</feature>
<feature type="region of interest" description="Disordered" evidence="1">
    <location>
        <begin position="1"/>
        <end position="23"/>
    </location>
</feature>
<dbReference type="Proteomes" id="UP001181693">
    <property type="component" value="Unassembled WGS sequence"/>
</dbReference>
<organism evidence="4 5">
    <name type="scientific">Pyxicephalus adspersus</name>
    <name type="common">African bullfrog</name>
    <dbReference type="NCBI Taxonomy" id="30357"/>
    <lineage>
        <taxon>Eukaryota</taxon>
        <taxon>Metazoa</taxon>
        <taxon>Chordata</taxon>
        <taxon>Craniata</taxon>
        <taxon>Vertebrata</taxon>
        <taxon>Euteleostomi</taxon>
        <taxon>Amphibia</taxon>
        <taxon>Batrachia</taxon>
        <taxon>Anura</taxon>
        <taxon>Neobatrachia</taxon>
        <taxon>Ranoidea</taxon>
        <taxon>Pyxicephalidae</taxon>
        <taxon>Pyxicephalinae</taxon>
        <taxon>Pyxicephalus</taxon>
    </lineage>
</organism>
<evidence type="ECO:0000256" key="1">
    <source>
        <dbReference type="SAM" id="MobiDB-lite"/>
    </source>
</evidence>
<evidence type="ECO:0000313" key="5">
    <source>
        <dbReference type="Proteomes" id="UP001181693"/>
    </source>
</evidence>
<feature type="compositionally biased region" description="Polar residues" evidence="1">
    <location>
        <begin position="868"/>
        <end position="887"/>
    </location>
</feature>
<feature type="compositionally biased region" description="Polar residues" evidence="1">
    <location>
        <begin position="967"/>
        <end position="981"/>
    </location>
</feature>
<evidence type="ECO:0000259" key="2">
    <source>
        <dbReference type="Pfam" id="PF23314"/>
    </source>
</evidence>
<feature type="domain" description="TASOR alpha/beta" evidence="2">
    <location>
        <begin position="570"/>
        <end position="665"/>
    </location>
</feature>
<sequence>MENDRDNETNISQETGQEILPDNSFYDLDKVNSLLNLIQTKKKGNLESDEVSNSAVKRKLENSPETQWKHPKYEDYSHRNSHGPGESAHSLISALGGQDTDLRQENEEEVASEQILADAEYCKRLFEKLSNSGLLDTQNLSVQKASSNEISELVEMAATAPNVSTHAESVTMAPDAGNHYSESTYMKLQSGNVSENNAALAAPLADNGLVQNMDDGSDPLPADEIIQTSHSFSAQGPYSGYASPCPSTPTEEICQQQDSNTSNVETEMNWKLIPITGKEDSVPDDHVGFFRDQNQQGLSVTEQSVYSPLRDTFPGDPRVSNAKRKGCGYSPLADYQKRRRRSSQNEKEVHSDCSTKKGHCFLKSKHCRNGVIENTVQEIYSSFSERLQTVLREKDISYTAVTTPVLSSEEKDFRLSDRLYAQASAIPIQHYIDELRVKLDSVVNSYLGSPVTCRPTNTGNEVKQSSKSLHPNERQNLVNDRIYNSEDSSHHWNNDCAEAKPHSSVQEVKPVPLAEPFLHTSKDVDMQNQEQSSPAVPEIAASCTAITHLINQMNPEVFTNLVKIFTHVNKNIVKFYIHTEQEENSICQEIKEYLVRLGNVQCRPDQVVNCTSGSDKLLIIIQNEEIASSIHKIPSLITLKRQSSVSFAGVDSLEDLKNHTYNELFVSGGCIVSDDTVLNPDNITEDVLKKFLAFLEEINSPDGKWQWKIHCKFQKKLKELGRLNTTALNILTLLNTYQKKHLVETLAYHNCDSQTRQAPELDCLIKLQVQNIQQRHLIFLTEKDASLFPSHAENGILVTRMEEFMNNFTNLIGHHNSSNEEHCLSQLVNQENQKAVSEADLKEEEDMSIDSEDEMPQIEVCTNANPNQEPETDVNMNQSEPVNSSQTEKLKKTPVIDPEIMQSVTPASTAGSIAGDNGNTTEDSSINFPDYNRPLGISHFNLLTHQTFLGSMLYRNQTPVENFFASSYSQSTDQEPSSGSGWDQKWNVK</sequence>
<evidence type="ECO:0000313" key="4">
    <source>
        <dbReference type="EMBL" id="DBA18663.1"/>
    </source>
</evidence>
<dbReference type="GO" id="GO:0003682">
    <property type="term" value="F:chromatin binding"/>
    <property type="evidence" value="ECO:0007669"/>
    <property type="project" value="TreeGrafter"/>
</dbReference>
<dbReference type="GO" id="GO:0045814">
    <property type="term" value="P:negative regulation of gene expression, epigenetic"/>
    <property type="evidence" value="ECO:0007669"/>
    <property type="project" value="InterPro"/>
</dbReference>
<dbReference type="Pfam" id="PF23314">
    <property type="entry name" value="TASOR_alpha-beta"/>
    <property type="match status" value="1"/>
</dbReference>
<keyword evidence="5" id="KW-1185">Reference proteome</keyword>
<dbReference type="InterPro" id="IPR056242">
    <property type="entry name" value="PIN_TASOR"/>
</dbReference>
<feature type="region of interest" description="Disordered" evidence="1">
    <location>
        <begin position="308"/>
        <end position="350"/>
    </location>
</feature>
<dbReference type="AlphaFoldDB" id="A0AAV2ZY69"/>
<evidence type="ECO:0000259" key="3">
    <source>
        <dbReference type="Pfam" id="PF24630"/>
    </source>
</evidence>
<dbReference type="InterPro" id="IPR046432">
    <property type="entry name" value="TASOR"/>
</dbReference>
<dbReference type="InterPro" id="IPR056243">
    <property type="entry name" value="TASOR_ab_dom"/>
</dbReference>
<dbReference type="PANTHER" id="PTHR16207">
    <property type="entry name" value="SET DOMAIN-CONTAINING PROTEIN"/>
    <property type="match status" value="1"/>
</dbReference>
<proteinExistence type="predicted"/>
<feature type="region of interest" description="Disordered" evidence="1">
    <location>
        <begin position="868"/>
        <end position="890"/>
    </location>
</feature>
<dbReference type="EMBL" id="DYDO01000009">
    <property type="protein sequence ID" value="DBA18663.1"/>
    <property type="molecule type" value="Genomic_DNA"/>
</dbReference>
<feature type="compositionally biased region" description="Basic and acidic residues" evidence="1">
    <location>
        <begin position="58"/>
        <end position="78"/>
    </location>
</feature>
<comment type="caution">
    <text evidence="4">The sequence shown here is derived from an EMBL/GenBank/DDBJ whole genome shotgun (WGS) entry which is preliminary data.</text>
</comment>
<reference evidence="4" key="1">
    <citation type="thesis" date="2020" institute="ProQuest LLC" country="789 East Eisenhower Parkway, Ann Arbor, MI, USA">
        <title>Comparative Genomics and Chromosome Evolution.</title>
        <authorList>
            <person name="Mudd A.B."/>
        </authorList>
    </citation>
    <scope>NUCLEOTIDE SEQUENCE</scope>
    <source>
        <strain evidence="4">1538</strain>
        <tissue evidence="4">Blood</tissue>
    </source>
</reference>
<name>A0AAV2ZY69_PYXAD</name>
<feature type="domain" description="TASOR PIN" evidence="3">
    <location>
        <begin position="669"/>
        <end position="810"/>
    </location>
</feature>